<proteinExistence type="inferred from homology"/>
<organism evidence="4 5">
    <name type="scientific">Anaerovirgula multivorans</name>
    <dbReference type="NCBI Taxonomy" id="312168"/>
    <lineage>
        <taxon>Bacteria</taxon>
        <taxon>Bacillati</taxon>
        <taxon>Bacillota</taxon>
        <taxon>Clostridia</taxon>
        <taxon>Peptostreptococcales</taxon>
        <taxon>Natronincolaceae</taxon>
        <taxon>Anaerovirgula</taxon>
    </lineage>
</organism>
<dbReference type="Pfam" id="PF03480">
    <property type="entry name" value="DctP"/>
    <property type="match status" value="1"/>
</dbReference>
<evidence type="ECO:0000256" key="2">
    <source>
        <dbReference type="ARBA" id="ARBA00022448"/>
    </source>
</evidence>
<evidence type="ECO:0000256" key="1">
    <source>
        <dbReference type="ARBA" id="ARBA00009023"/>
    </source>
</evidence>
<dbReference type="NCBIfam" id="TIGR00787">
    <property type="entry name" value="dctP"/>
    <property type="match status" value="1"/>
</dbReference>
<dbReference type="Proteomes" id="UP000198304">
    <property type="component" value="Unassembled WGS sequence"/>
</dbReference>
<dbReference type="PROSITE" id="PS51257">
    <property type="entry name" value="PROKAR_LIPOPROTEIN"/>
    <property type="match status" value="1"/>
</dbReference>
<evidence type="ECO:0000256" key="3">
    <source>
        <dbReference type="ARBA" id="ARBA00022729"/>
    </source>
</evidence>
<dbReference type="InterPro" id="IPR004682">
    <property type="entry name" value="TRAP_DctP"/>
</dbReference>
<dbReference type="PIRSF" id="PIRSF006470">
    <property type="entry name" value="DctB"/>
    <property type="match status" value="1"/>
</dbReference>
<sequence length="344" mass="37906">MSKVKRILAILMVGLMLVIIATGCSKPSTTSGEPASGDSEEKVVTLKFANVTSNSAKDAGVKFKEVVEAESNGSIKVNLFQDNQLGDDRVAIETTQFGDIDIAASSTSPLATMYADFYLFDAPYLFLSNEEAYAALDGEVGQGILNGLESMGLKGLTFWENGFRNFTNNTIAVSKPEDVRGLKIRTMENRVHLAAWSALGANPTPMAFTELFTALQQGTVDGQENPLGIIDANKFEEVQKYISLTQHVYTPYVVTMNLDKYNSLSDNQKAAIQKAVEASTKFQREASQNYEKEILENFEAKGVNIIKLTNDEKAEFQNIINDAEIFDLVKEVMDNPKYVDEILK</sequence>
<dbReference type="PANTHER" id="PTHR33376">
    <property type="match status" value="1"/>
</dbReference>
<dbReference type="InterPro" id="IPR018389">
    <property type="entry name" value="DctP_fam"/>
</dbReference>
<name>A0A239CBI9_9FIRM</name>
<keyword evidence="3" id="KW-0732">Signal</keyword>
<dbReference type="Gene3D" id="3.40.190.170">
    <property type="entry name" value="Bacterial extracellular solute-binding protein, family 7"/>
    <property type="match status" value="1"/>
</dbReference>
<gene>
    <name evidence="4" type="ORF">SAMN05446037_1005120</name>
</gene>
<keyword evidence="2" id="KW-0813">Transport</keyword>
<dbReference type="EMBL" id="FZOJ01000005">
    <property type="protein sequence ID" value="SNS17595.1"/>
    <property type="molecule type" value="Genomic_DNA"/>
</dbReference>
<keyword evidence="5" id="KW-1185">Reference proteome</keyword>
<dbReference type="NCBIfam" id="NF037995">
    <property type="entry name" value="TRAP_S1"/>
    <property type="match status" value="1"/>
</dbReference>
<evidence type="ECO:0000313" key="5">
    <source>
        <dbReference type="Proteomes" id="UP000198304"/>
    </source>
</evidence>
<reference evidence="5" key="1">
    <citation type="submission" date="2017-06" db="EMBL/GenBank/DDBJ databases">
        <authorList>
            <person name="Varghese N."/>
            <person name="Submissions S."/>
        </authorList>
    </citation>
    <scope>NUCLEOTIDE SEQUENCE [LARGE SCALE GENOMIC DNA]</scope>
    <source>
        <strain evidence="5">SCA</strain>
    </source>
</reference>
<accession>A0A239CBI9</accession>
<dbReference type="GO" id="GO:0030288">
    <property type="term" value="C:outer membrane-bounded periplasmic space"/>
    <property type="evidence" value="ECO:0007669"/>
    <property type="project" value="InterPro"/>
</dbReference>
<dbReference type="PANTHER" id="PTHR33376:SF7">
    <property type="entry name" value="C4-DICARBOXYLATE-BINDING PROTEIN DCTB"/>
    <property type="match status" value="1"/>
</dbReference>
<dbReference type="GO" id="GO:0055085">
    <property type="term" value="P:transmembrane transport"/>
    <property type="evidence" value="ECO:0007669"/>
    <property type="project" value="InterPro"/>
</dbReference>
<protein>
    <submittedName>
        <fullName evidence="4">Tripartite ATP-independent transporter solute receptor, DctP family</fullName>
    </submittedName>
</protein>
<dbReference type="InterPro" id="IPR038404">
    <property type="entry name" value="TRAP_DctP_sf"/>
</dbReference>
<dbReference type="RefSeq" id="WP_242975062.1">
    <property type="nucleotide sequence ID" value="NZ_FZOJ01000005.1"/>
</dbReference>
<dbReference type="AlphaFoldDB" id="A0A239CBI9"/>
<comment type="similarity">
    <text evidence="1">Belongs to the bacterial solute-binding protein 7 family.</text>
</comment>
<evidence type="ECO:0000313" key="4">
    <source>
        <dbReference type="EMBL" id="SNS17595.1"/>
    </source>
</evidence>
<keyword evidence="4" id="KW-0675">Receptor</keyword>